<dbReference type="Pfam" id="PF00254">
    <property type="entry name" value="FKBP_C"/>
    <property type="match status" value="1"/>
</dbReference>
<dbReference type="AlphaFoldDB" id="A0A1G4T4H9"/>
<dbReference type="EC" id="5.2.1.8" evidence="6"/>
<evidence type="ECO:0000256" key="4">
    <source>
        <dbReference type="ARBA" id="ARBA00023235"/>
    </source>
</evidence>
<reference evidence="10" key="1">
    <citation type="submission" date="2016-10" db="EMBL/GenBank/DDBJ databases">
        <authorList>
            <person name="Varghese N."/>
            <person name="Submissions S."/>
        </authorList>
    </citation>
    <scope>NUCLEOTIDE SEQUENCE [LARGE SCALE GENOMIC DNA]</scope>
    <source>
        <strain evidence="10">CGMCC 1.3431</strain>
    </source>
</reference>
<evidence type="ECO:0000256" key="6">
    <source>
        <dbReference type="RuleBase" id="RU003915"/>
    </source>
</evidence>
<accession>A0A1G4T4H9</accession>
<feature type="chain" id="PRO_5011752029" description="Peptidyl-prolyl cis-trans isomerase" evidence="7">
    <location>
        <begin position="20"/>
        <end position="171"/>
    </location>
</feature>
<evidence type="ECO:0000256" key="1">
    <source>
        <dbReference type="ARBA" id="ARBA00000971"/>
    </source>
</evidence>
<dbReference type="Gene3D" id="3.10.50.40">
    <property type="match status" value="1"/>
</dbReference>
<keyword evidence="7" id="KW-0732">Signal</keyword>
<dbReference type="STRING" id="260084.SAMN02927928_3260"/>
<dbReference type="InterPro" id="IPR001179">
    <property type="entry name" value="PPIase_FKBP_dom"/>
</dbReference>
<gene>
    <name evidence="9" type="ORF">SAMN02927928_3260</name>
</gene>
<dbReference type="SUPFAM" id="SSF54534">
    <property type="entry name" value="FKBP-like"/>
    <property type="match status" value="1"/>
</dbReference>
<name>A0A1G4T4H9_9CAUL</name>
<dbReference type="EMBL" id="FMTS01000006">
    <property type="protein sequence ID" value="SCW76318.1"/>
    <property type="molecule type" value="Genomic_DNA"/>
</dbReference>
<dbReference type="Pfam" id="PF01346">
    <property type="entry name" value="FKBP_N"/>
    <property type="match status" value="1"/>
</dbReference>
<evidence type="ECO:0000256" key="7">
    <source>
        <dbReference type="SAM" id="SignalP"/>
    </source>
</evidence>
<dbReference type="PROSITE" id="PS50059">
    <property type="entry name" value="FKBP_PPIASE"/>
    <property type="match status" value="1"/>
</dbReference>
<evidence type="ECO:0000313" key="10">
    <source>
        <dbReference type="Proteomes" id="UP000199150"/>
    </source>
</evidence>
<evidence type="ECO:0000256" key="5">
    <source>
        <dbReference type="PROSITE-ProRule" id="PRU00277"/>
    </source>
</evidence>
<evidence type="ECO:0000256" key="3">
    <source>
        <dbReference type="ARBA" id="ARBA00023110"/>
    </source>
</evidence>
<dbReference type="PANTHER" id="PTHR43811:SF23">
    <property type="entry name" value="FKBP-TYPE 22 KDA PEPTIDYL-PROLYL CIS-TRANS ISOMERASE"/>
    <property type="match status" value="1"/>
</dbReference>
<dbReference type="GO" id="GO:0006457">
    <property type="term" value="P:protein folding"/>
    <property type="evidence" value="ECO:0007669"/>
    <property type="project" value="InterPro"/>
</dbReference>
<dbReference type="InterPro" id="IPR000774">
    <property type="entry name" value="PPIase_FKBP_N"/>
</dbReference>
<keyword evidence="4 5" id="KW-0413">Isomerase</keyword>
<feature type="signal peptide" evidence="7">
    <location>
        <begin position="1"/>
        <end position="19"/>
    </location>
</feature>
<comment type="similarity">
    <text evidence="2 6">Belongs to the FKBP-type PPIase family.</text>
</comment>
<evidence type="ECO:0000259" key="8">
    <source>
        <dbReference type="PROSITE" id="PS50059"/>
    </source>
</evidence>
<dbReference type="GO" id="GO:0003755">
    <property type="term" value="F:peptidyl-prolyl cis-trans isomerase activity"/>
    <property type="evidence" value="ECO:0007669"/>
    <property type="project" value="UniProtKB-UniRule"/>
</dbReference>
<evidence type="ECO:0000256" key="2">
    <source>
        <dbReference type="ARBA" id="ARBA00006577"/>
    </source>
</evidence>
<keyword evidence="10" id="KW-1185">Reference proteome</keyword>
<dbReference type="OrthoDB" id="9812109at2"/>
<proteinExistence type="inferred from homology"/>
<dbReference type="PANTHER" id="PTHR43811">
    <property type="entry name" value="FKBP-TYPE PEPTIDYL-PROLYL CIS-TRANS ISOMERASE FKPA"/>
    <property type="match status" value="1"/>
</dbReference>
<dbReference type="InterPro" id="IPR046357">
    <property type="entry name" value="PPIase_dom_sf"/>
</dbReference>
<evidence type="ECO:0000313" key="9">
    <source>
        <dbReference type="EMBL" id="SCW76318.1"/>
    </source>
</evidence>
<protein>
    <recommendedName>
        <fullName evidence="6">Peptidyl-prolyl cis-trans isomerase</fullName>
        <ecNumber evidence="6">5.2.1.8</ecNumber>
    </recommendedName>
</protein>
<dbReference type="PROSITE" id="PS51257">
    <property type="entry name" value="PROKAR_LIPOPROTEIN"/>
    <property type="match status" value="1"/>
</dbReference>
<organism evidence="9 10">
    <name type="scientific">Asticcacaulis taihuensis</name>
    <dbReference type="NCBI Taxonomy" id="260084"/>
    <lineage>
        <taxon>Bacteria</taxon>
        <taxon>Pseudomonadati</taxon>
        <taxon>Pseudomonadota</taxon>
        <taxon>Alphaproteobacteria</taxon>
        <taxon>Caulobacterales</taxon>
        <taxon>Caulobacteraceae</taxon>
        <taxon>Asticcacaulis</taxon>
    </lineage>
</organism>
<feature type="domain" description="PPIase FKBP-type" evidence="8">
    <location>
        <begin position="84"/>
        <end position="169"/>
    </location>
</feature>
<sequence>MRVISIAALAGLLTLTACGQSPDTAAQLEAMQASADAAAAQNLKDGEAYLADIAKQPGIIKLPSGVMYKIVSRAATPGAQPTINDTVKINYEGKLLNGHVFDSSYARNQPADFPLSRLVPAWQEVIPLLHVGDEVMLYTPPSQGYGERDMGEIPPNSTLIFRIQLLGVQGK</sequence>
<comment type="catalytic activity">
    <reaction evidence="1 5 6">
        <text>[protein]-peptidylproline (omega=180) = [protein]-peptidylproline (omega=0)</text>
        <dbReference type="Rhea" id="RHEA:16237"/>
        <dbReference type="Rhea" id="RHEA-COMP:10747"/>
        <dbReference type="Rhea" id="RHEA-COMP:10748"/>
        <dbReference type="ChEBI" id="CHEBI:83833"/>
        <dbReference type="ChEBI" id="CHEBI:83834"/>
        <dbReference type="EC" id="5.2.1.8"/>
    </reaction>
</comment>
<dbReference type="RefSeq" id="WP_090650069.1">
    <property type="nucleotide sequence ID" value="NZ_CBCRYE010000010.1"/>
</dbReference>
<dbReference type="Proteomes" id="UP000199150">
    <property type="component" value="Unassembled WGS sequence"/>
</dbReference>
<keyword evidence="3 5" id="KW-0697">Rotamase</keyword>